<feature type="region of interest" description="Disordered" evidence="1">
    <location>
        <begin position="1197"/>
        <end position="1226"/>
    </location>
</feature>
<gene>
    <name evidence="2" type="ORF">PR048_027207</name>
</gene>
<accession>A0ABQ9GES9</accession>
<feature type="compositionally biased region" description="Polar residues" evidence="1">
    <location>
        <begin position="1796"/>
        <end position="1808"/>
    </location>
</feature>
<feature type="region of interest" description="Disordered" evidence="1">
    <location>
        <begin position="1795"/>
        <end position="1822"/>
    </location>
</feature>
<organism evidence="2 3">
    <name type="scientific">Dryococelus australis</name>
    <dbReference type="NCBI Taxonomy" id="614101"/>
    <lineage>
        <taxon>Eukaryota</taxon>
        <taxon>Metazoa</taxon>
        <taxon>Ecdysozoa</taxon>
        <taxon>Arthropoda</taxon>
        <taxon>Hexapoda</taxon>
        <taxon>Insecta</taxon>
        <taxon>Pterygota</taxon>
        <taxon>Neoptera</taxon>
        <taxon>Polyneoptera</taxon>
        <taxon>Phasmatodea</taxon>
        <taxon>Verophasmatodea</taxon>
        <taxon>Anareolatae</taxon>
        <taxon>Phasmatidae</taxon>
        <taxon>Eurycanthinae</taxon>
        <taxon>Dryococelus</taxon>
    </lineage>
</organism>
<name>A0ABQ9GES9_9NEOP</name>
<reference evidence="2 3" key="1">
    <citation type="submission" date="2023-02" db="EMBL/GenBank/DDBJ databases">
        <title>LHISI_Scaffold_Assembly.</title>
        <authorList>
            <person name="Stuart O.P."/>
            <person name="Cleave R."/>
            <person name="Magrath M.J.L."/>
            <person name="Mikheyev A.S."/>
        </authorList>
    </citation>
    <scope>NUCLEOTIDE SEQUENCE [LARGE SCALE GENOMIC DNA]</scope>
    <source>
        <strain evidence="2">Daus_M_001</strain>
        <tissue evidence="2">Leg muscle</tissue>
    </source>
</reference>
<dbReference type="EMBL" id="JARBHB010000012">
    <property type="protein sequence ID" value="KAJ8870906.1"/>
    <property type="molecule type" value="Genomic_DNA"/>
</dbReference>
<dbReference type="Proteomes" id="UP001159363">
    <property type="component" value="Chromosome 11"/>
</dbReference>
<protein>
    <submittedName>
        <fullName evidence="2">Uncharacterized protein</fullName>
    </submittedName>
</protein>
<feature type="region of interest" description="Disordered" evidence="1">
    <location>
        <begin position="1259"/>
        <end position="1285"/>
    </location>
</feature>
<evidence type="ECO:0000313" key="2">
    <source>
        <dbReference type="EMBL" id="KAJ8870906.1"/>
    </source>
</evidence>
<feature type="region of interest" description="Disordered" evidence="1">
    <location>
        <begin position="95"/>
        <end position="121"/>
    </location>
</feature>
<feature type="compositionally biased region" description="Basic residues" evidence="1">
    <location>
        <begin position="1214"/>
        <end position="1223"/>
    </location>
</feature>
<feature type="region of interest" description="Disordered" evidence="1">
    <location>
        <begin position="1006"/>
        <end position="1027"/>
    </location>
</feature>
<proteinExistence type="predicted"/>
<comment type="caution">
    <text evidence="2">The sequence shown here is derived from an EMBL/GenBank/DDBJ whole genome shotgun (WGS) entry which is preliminary data.</text>
</comment>
<evidence type="ECO:0000313" key="3">
    <source>
        <dbReference type="Proteomes" id="UP001159363"/>
    </source>
</evidence>
<feature type="compositionally biased region" description="Low complexity" evidence="1">
    <location>
        <begin position="312"/>
        <end position="323"/>
    </location>
</feature>
<feature type="region of interest" description="Disordered" evidence="1">
    <location>
        <begin position="300"/>
        <end position="325"/>
    </location>
</feature>
<sequence length="1822" mass="203046">MLDSPSKEICVYREEGVKENEELFRSNASRLEGQVDKARTANNEKGLLLGNWGVNSWLSTAAAMEVQTTTPVATASDFSREKKYDCAPMRVKRSEYGSAPGRRDGENGIPPETTRQPATSSGTILTCESMSTNEQKLETRTCKELVCCCQMNPLRLENFKNSFQDKPGFKYMCTHVMFAIGSQVARYAQKNSAPITGLQGNKRRILCHMVSGKTDYVMGQKPMNRELKLGSTRDSGSAGFLGDLPFPCPFIPATLHTHPQPPTSALKTSLLRATKISSLTHSSHDPGLRYRQVVRVALREEGGGGPPQLNNAPTQADATRAAASFHDRSDYREGHRHGSVRPTSSVQLDTASGIMFLVGTARHRYKEMRRAVLITSVMHNFNGETEIPGENPPPAQQQRPSHFRKAVTSRAVQYRNIYRSRNIISEISHTRIWSNSVERFIAKKVKFHECGNRERGSVDEHDRSVGGRCTNTQTWRPEPVAADIRQSPTRSRHHNKRPRSLSFRYRKTFLACSGVREYNDYVVQCFKVWPFQEITFAHAHCCKPRRCKQELLCMRTLTFASRNVTLVRQRPIRTEKSVLLTGNFFYNGKITPISNQNQDIALPAVNQSQLPSPSHKAAQQSHGQQLDELAVTQSRADRCPRVSGAMLSAVRPTTVEGCVAEETYGEYDDPGKNVEVLIVVFQPRADTSSLVARRIIVLEDPTLPRKDSHYVRMDVIAEDGFISNSIKIMDAGVGSPTFLTGQADVLPFCAAEYVTRRRRLPAANQYRSGRHTVEKVLVVFVDAPVLAWVQSSSVFSGAPIAEEFAQLLRREWTIDASWFICTVKCSIVTCRLSSTNRRSRRSPRTLMARGAPQFPRQLFPEAPFVHSRYTITTDTPASLSVALHTLFTSPRHGPYVMGYALQMALLAGGHNTVIRMCSHAGLRTDLAPPTLVKERGRTTCKVPTTGGQASLQVLPPTRRAAIDQMIPSPGRSGPTFAELPSYTGATVSKEHSVGLLQISDCRGRGGRAVNPPASHHGEPDSPAGSPDIRMWEPCRMMPWGFLGDLPFPPALSFQRCSILTSITLIGSQDLAVKSHQNLFTSFKRIARACAGVRRAREVLLGRTLHTPISLWFTVYNIALFQLHATWLPLTPQYQLCSQLVDDRPIMNAVKYKVVSGVVWTNRTMVGMRAVAEARLTLHAGGHKVGQKYTAITGTMSPTKNKRTAAKTAKIPGREKKKKKKKRALTNSVGAQKDTIITCLLYHNGGCRLCHSDVRAELENEKSGGKNSEGEQEGIATPSSRPPSRVMRASAALGAHSSLISHKHLARLLTLLLGGEGNSYRQSPLPLHHLSDHRSFYLLNFLALHEEKKVCLHRQQCRPTINNGGGRSLHCGKPRSSGDLDSIPGRSPDYHTFTFVPNCKHLGEPAGDETFNGGARPCRVVTTPGPTLTNPSQIVPLPPPAVEPAEPHWRTIVSADSNARALAGAGIGAIYHFPPLLPLSLPFLNDPSPLRPSETVSAPDHRWLGRKNILEAELQQAYRKVGSNREWTIYVSHRIGINALFPQTVRDNRRDGRHYTASGITLRVALQVGEWHYTASGITGRRVALHCEWHYRNEGTKGFIFLQFIQLCFYIAEPTFTHNDIYDLKLQELVVKEIALMHKDAPTVPTASRFKLFLSALALFLRRCDIPSIYYEESWKLGGGIPTRLILRHNSIYRHYFVCHNADLPWHSQLVRRRAGLRCGRFWVRIPEKGMGVSEWHRGTLIGLIQYNIIQCHKVTPAYGTSLQNNVRNWKLCEFNGVWARIRSLMKMQLQDAAGSVSDSRSQQATSLYSHPGEFVDSPDDDN</sequence>
<keyword evidence="3" id="KW-1185">Reference proteome</keyword>
<evidence type="ECO:0000256" key="1">
    <source>
        <dbReference type="SAM" id="MobiDB-lite"/>
    </source>
</evidence>